<dbReference type="OMA" id="MWAVSHR"/>
<reference evidence="2 3" key="1">
    <citation type="journal article" date="2013" name="Nature">
        <title>Insights into bilaterian evolution from three spiralian genomes.</title>
        <authorList>
            <person name="Simakov O."/>
            <person name="Marletaz F."/>
            <person name="Cho S.J."/>
            <person name="Edsinger-Gonzales E."/>
            <person name="Havlak P."/>
            <person name="Hellsten U."/>
            <person name="Kuo D.H."/>
            <person name="Larsson T."/>
            <person name="Lv J."/>
            <person name="Arendt D."/>
            <person name="Savage R."/>
            <person name="Osoegawa K."/>
            <person name="de Jong P."/>
            <person name="Grimwood J."/>
            <person name="Chapman J.A."/>
            <person name="Shapiro H."/>
            <person name="Aerts A."/>
            <person name="Otillar R.P."/>
            <person name="Terry A.Y."/>
            <person name="Boore J.L."/>
            <person name="Grigoriev I.V."/>
            <person name="Lindberg D.R."/>
            <person name="Seaver E.C."/>
            <person name="Weisblat D.A."/>
            <person name="Putnam N.H."/>
            <person name="Rokhsar D.S."/>
        </authorList>
    </citation>
    <scope>NUCLEOTIDE SEQUENCE [LARGE SCALE GENOMIC DNA]</scope>
</reference>
<feature type="compositionally biased region" description="Basic and acidic residues" evidence="1">
    <location>
        <begin position="57"/>
        <end position="69"/>
    </location>
</feature>
<evidence type="ECO:0000313" key="3">
    <source>
        <dbReference type="Proteomes" id="UP000030746"/>
    </source>
</evidence>
<feature type="compositionally biased region" description="Polar residues" evidence="1">
    <location>
        <begin position="26"/>
        <end position="37"/>
    </location>
</feature>
<sequence length="217" mass="23907">QRLSSAGDVRANETKSNRPSMEKSATIPNRKSQTSRMSESRDPKSRNSSSLNVTSDMKSRTSETRDMKSRNSTSQDVRSRTSSTQSVTSAKANTSRDSSLRKSGKILPPSSKERSSRNSTSLMESRNSAERPSKNSNVSASSKFHTSMSTSTLDSVGKKPTVPRSSSLHRSGSLPQMKKRLSESSSSQVCLILFHFSCQSLIIFLSRVLRSDFTIKK</sequence>
<dbReference type="HOGENOM" id="CLU_1275054_0_0_1"/>
<dbReference type="Proteomes" id="UP000030746">
    <property type="component" value="Unassembled WGS sequence"/>
</dbReference>
<feature type="compositionally biased region" description="Polar residues" evidence="1">
    <location>
        <begin position="163"/>
        <end position="174"/>
    </location>
</feature>
<name>V4AMQ9_LOTGI</name>
<dbReference type="RefSeq" id="XP_009051118.1">
    <property type="nucleotide sequence ID" value="XM_009052870.1"/>
</dbReference>
<dbReference type="EMBL" id="KB201262">
    <property type="protein sequence ID" value="ESO98432.1"/>
    <property type="molecule type" value="Genomic_DNA"/>
</dbReference>
<feature type="compositionally biased region" description="Polar residues" evidence="1">
    <location>
        <begin position="134"/>
        <end position="154"/>
    </location>
</feature>
<feature type="compositionally biased region" description="Polar residues" evidence="1">
    <location>
        <begin position="46"/>
        <end position="56"/>
    </location>
</feature>
<evidence type="ECO:0000313" key="2">
    <source>
        <dbReference type="EMBL" id="ESO98432.1"/>
    </source>
</evidence>
<organism evidence="2 3">
    <name type="scientific">Lottia gigantea</name>
    <name type="common">Giant owl limpet</name>
    <dbReference type="NCBI Taxonomy" id="225164"/>
    <lineage>
        <taxon>Eukaryota</taxon>
        <taxon>Metazoa</taxon>
        <taxon>Spiralia</taxon>
        <taxon>Lophotrochozoa</taxon>
        <taxon>Mollusca</taxon>
        <taxon>Gastropoda</taxon>
        <taxon>Patellogastropoda</taxon>
        <taxon>Lottioidea</taxon>
        <taxon>Lottiidae</taxon>
        <taxon>Lottia</taxon>
    </lineage>
</organism>
<dbReference type="CTD" id="20231087"/>
<protein>
    <submittedName>
        <fullName evidence="2">Uncharacterized protein</fullName>
    </submittedName>
</protein>
<feature type="region of interest" description="Disordered" evidence="1">
    <location>
        <begin position="1"/>
        <end position="180"/>
    </location>
</feature>
<evidence type="ECO:0000256" key="1">
    <source>
        <dbReference type="SAM" id="MobiDB-lite"/>
    </source>
</evidence>
<dbReference type="KEGG" id="lgi:LOTGIDRAFT_114408"/>
<proteinExistence type="predicted"/>
<gene>
    <name evidence="2" type="ORF">LOTGIDRAFT_114408</name>
</gene>
<feature type="compositionally biased region" description="Low complexity" evidence="1">
    <location>
        <begin position="72"/>
        <end position="89"/>
    </location>
</feature>
<dbReference type="AlphaFoldDB" id="V4AMQ9"/>
<keyword evidence="3" id="KW-1185">Reference proteome</keyword>
<dbReference type="GeneID" id="20231087"/>
<feature type="non-terminal residue" evidence="2">
    <location>
        <position position="1"/>
    </location>
</feature>
<accession>V4AMQ9</accession>